<protein>
    <submittedName>
        <fullName evidence="1">Uncharacterized protein</fullName>
    </submittedName>
</protein>
<sequence length="73" mass="8413">MNRNYSISDETVVKRVQAAVELELAKRKAMDVSIIRYDRGSNSIYKENSDGTMEKVGTRLRKGRYSEQLKKEA</sequence>
<gene>
    <name evidence="1" type="ORF">E5336_05935</name>
</gene>
<proteinExistence type="predicted"/>
<reference evidence="1" key="1">
    <citation type="submission" date="2019-04" db="EMBL/GenBank/DDBJ databases">
        <title>Microbes associate with the intestines of laboratory mice.</title>
        <authorList>
            <person name="Navarre W."/>
            <person name="Wong E."/>
            <person name="Huang K."/>
            <person name="Tropini C."/>
            <person name="Ng K."/>
            <person name="Yu B."/>
        </authorList>
    </citation>
    <scope>NUCLEOTIDE SEQUENCE</scope>
    <source>
        <strain evidence="1">NM09_H32</strain>
    </source>
</reference>
<dbReference type="Proteomes" id="UP000308836">
    <property type="component" value="Unassembled WGS sequence"/>
</dbReference>
<keyword evidence="2" id="KW-1185">Reference proteome</keyword>
<name>A0AC61R7I5_9FIRM</name>
<evidence type="ECO:0000313" key="2">
    <source>
        <dbReference type="Proteomes" id="UP000308836"/>
    </source>
</evidence>
<accession>A0AC61R7I5</accession>
<evidence type="ECO:0000313" key="1">
    <source>
        <dbReference type="EMBL" id="TGY66027.1"/>
    </source>
</evidence>
<organism evidence="1 2">
    <name type="scientific">Dubosiella muris</name>
    <dbReference type="NCBI Taxonomy" id="3038133"/>
    <lineage>
        <taxon>Bacteria</taxon>
        <taxon>Bacillati</taxon>
        <taxon>Bacillota</taxon>
        <taxon>Erysipelotrichia</taxon>
        <taxon>Erysipelotrichales</taxon>
        <taxon>Erysipelotrichaceae</taxon>
        <taxon>Dubosiella</taxon>
    </lineage>
</organism>
<comment type="caution">
    <text evidence="1">The sequence shown here is derived from an EMBL/GenBank/DDBJ whole genome shotgun (WGS) entry which is preliminary data.</text>
</comment>
<dbReference type="EMBL" id="SRYG01000010">
    <property type="protein sequence ID" value="TGY66027.1"/>
    <property type="molecule type" value="Genomic_DNA"/>
</dbReference>